<organism evidence="1 2">
    <name type="scientific">Gimesia fumaroli</name>
    <dbReference type="NCBI Taxonomy" id="2527976"/>
    <lineage>
        <taxon>Bacteria</taxon>
        <taxon>Pseudomonadati</taxon>
        <taxon>Planctomycetota</taxon>
        <taxon>Planctomycetia</taxon>
        <taxon>Planctomycetales</taxon>
        <taxon>Planctomycetaceae</taxon>
        <taxon>Gimesia</taxon>
    </lineage>
</organism>
<evidence type="ECO:0000313" key="1">
    <source>
        <dbReference type="EMBL" id="QDV51358.1"/>
    </source>
</evidence>
<evidence type="ECO:0000313" key="2">
    <source>
        <dbReference type="Proteomes" id="UP000318313"/>
    </source>
</evidence>
<keyword evidence="2" id="KW-1185">Reference proteome</keyword>
<sequence length="92" mass="10265">MTGIRSRTQRAFFSLFSGDFEPFSTPQAVDPFQVHLPASRLHHPADTAIPETGVSPYQLQDLFQQSGFTIRWSRLIALTGTGLIHQLTGFAF</sequence>
<dbReference type="Proteomes" id="UP000318313">
    <property type="component" value="Chromosome"/>
</dbReference>
<dbReference type="EMBL" id="CP037452">
    <property type="protein sequence ID" value="QDV51358.1"/>
    <property type="molecule type" value="Genomic_DNA"/>
</dbReference>
<proteinExistence type="predicted"/>
<protein>
    <submittedName>
        <fullName evidence="1">Uncharacterized protein</fullName>
    </submittedName>
</protein>
<accession>A0A518IE63</accession>
<dbReference type="AlphaFoldDB" id="A0A518IE63"/>
<reference evidence="1 2" key="1">
    <citation type="submission" date="2019-03" db="EMBL/GenBank/DDBJ databases">
        <title>Deep-cultivation of Planctomycetes and their phenomic and genomic characterization uncovers novel biology.</title>
        <authorList>
            <person name="Wiegand S."/>
            <person name="Jogler M."/>
            <person name="Boedeker C."/>
            <person name="Pinto D."/>
            <person name="Vollmers J."/>
            <person name="Rivas-Marin E."/>
            <person name="Kohn T."/>
            <person name="Peeters S.H."/>
            <person name="Heuer A."/>
            <person name="Rast P."/>
            <person name="Oberbeckmann S."/>
            <person name="Bunk B."/>
            <person name="Jeske O."/>
            <person name="Meyerdierks A."/>
            <person name="Storesund J.E."/>
            <person name="Kallscheuer N."/>
            <person name="Luecker S."/>
            <person name="Lage O.M."/>
            <person name="Pohl T."/>
            <person name="Merkel B.J."/>
            <person name="Hornburger P."/>
            <person name="Mueller R.-W."/>
            <person name="Bruemmer F."/>
            <person name="Labrenz M."/>
            <person name="Spormann A.M."/>
            <person name="Op den Camp H."/>
            <person name="Overmann J."/>
            <person name="Amann R."/>
            <person name="Jetten M.S.M."/>
            <person name="Mascher T."/>
            <person name="Medema M.H."/>
            <person name="Devos D.P."/>
            <person name="Kaster A.-K."/>
            <person name="Ovreas L."/>
            <person name="Rohde M."/>
            <person name="Galperin M.Y."/>
            <person name="Jogler C."/>
        </authorList>
    </citation>
    <scope>NUCLEOTIDE SEQUENCE [LARGE SCALE GENOMIC DNA]</scope>
    <source>
        <strain evidence="1 2">Enr17</strain>
    </source>
</reference>
<dbReference type="KEGG" id="gfm:Enr17x_34140"/>
<gene>
    <name evidence="1" type="ORF">Enr17x_34140</name>
</gene>
<name>A0A518IE63_9PLAN</name>